<feature type="transmembrane region" description="Helical" evidence="11">
    <location>
        <begin position="311"/>
        <end position="332"/>
    </location>
</feature>
<dbReference type="PRINTS" id="PR00171">
    <property type="entry name" value="SUGRTRNSPORT"/>
</dbReference>
<evidence type="ECO:0000256" key="11">
    <source>
        <dbReference type="SAM" id="Phobius"/>
    </source>
</evidence>
<dbReference type="InterPro" id="IPR050360">
    <property type="entry name" value="MFS_Sugar_Transporters"/>
</dbReference>
<dbReference type="AlphaFoldDB" id="A0A2P4ZKG4"/>
<feature type="transmembrane region" description="Helical" evidence="11">
    <location>
        <begin position="251"/>
        <end position="268"/>
    </location>
</feature>
<comment type="subcellular location">
    <subcellularLocation>
        <location evidence="1">Membrane</location>
        <topology evidence="1">Multi-pass membrane protein</topology>
    </subcellularLocation>
</comment>
<dbReference type="NCBIfam" id="TIGR00879">
    <property type="entry name" value="SP"/>
    <property type="match status" value="1"/>
</dbReference>
<keyword evidence="6 11" id="KW-1133">Transmembrane helix</keyword>
<dbReference type="Gene3D" id="1.20.1250.20">
    <property type="entry name" value="MFS general substrate transporter like domains"/>
    <property type="match status" value="1"/>
</dbReference>
<evidence type="ECO:0000256" key="1">
    <source>
        <dbReference type="ARBA" id="ARBA00004141"/>
    </source>
</evidence>
<feature type="transmembrane region" description="Helical" evidence="11">
    <location>
        <begin position="537"/>
        <end position="556"/>
    </location>
</feature>
<keyword evidence="14" id="KW-1185">Reference proteome</keyword>
<keyword evidence="7 11" id="KW-0472">Membrane</keyword>
<evidence type="ECO:0000313" key="14">
    <source>
        <dbReference type="Proteomes" id="UP000054821"/>
    </source>
</evidence>
<feature type="transmembrane region" description="Helical" evidence="11">
    <location>
        <begin position="436"/>
        <end position="454"/>
    </location>
</feature>
<evidence type="ECO:0000256" key="6">
    <source>
        <dbReference type="ARBA" id="ARBA00022989"/>
    </source>
</evidence>
<dbReference type="InterPro" id="IPR003663">
    <property type="entry name" value="Sugar/inositol_transpt"/>
</dbReference>
<feature type="region of interest" description="Disordered" evidence="10">
    <location>
        <begin position="69"/>
        <end position="88"/>
    </location>
</feature>
<organism evidence="13 14">
    <name type="scientific">Trichoderma gamsii</name>
    <dbReference type="NCBI Taxonomy" id="398673"/>
    <lineage>
        <taxon>Eukaryota</taxon>
        <taxon>Fungi</taxon>
        <taxon>Dikarya</taxon>
        <taxon>Ascomycota</taxon>
        <taxon>Pezizomycotina</taxon>
        <taxon>Sordariomycetes</taxon>
        <taxon>Hypocreomycetidae</taxon>
        <taxon>Hypocreales</taxon>
        <taxon>Hypocreaceae</taxon>
        <taxon>Trichoderma</taxon>
    </lineage>
</organism>
<dbReference type="GO" id="GO:0005351">
    <property type="term" value="F:carbohydrate:proton symporter activity"/>
    <property type="evidence" value="ECO:0007669"/>
    <property type="project" value="TreeGrafter"/>
</dbReference>
<dbReference type="Proteomes" id="UP000054821">
    <property type="component" value="Unassembled WGS sequence"/>
</dbReference>
<dbReference type="PANTHER" id="PTHR48022">
    <property type="entry name" value="PLASTIDIC GLUCOSE TRANSPORTER 4"/>
    <property type="match status" value="1"/>
</dbReference>
<evidence type="ECO:0000259" key="12">
    <source>
        <dbReference type="PROSITE" id="PS50850"/>
    </source>
</evidence>
<dbReference type="STRING" id="398673.A0A2P4ZKG4"/>
<dbReference type="EMBL" id="JPDN02000021">
    <property type="protein sequence ID" value="PON24793.1"/>
    <property type="molecule type" value="Genomic_DNA"/>
</dbReference>
<sequence length="694" mass="77621">MQVLVLTKHVLSCRCRPLNHLAILRKRLPMVTRIFFWLETIDACRVKMLAAFRLDISLSRYGWRLHTQPNPPKSKSSAANPSTPDSSSVSISAECTCISSSLLTSSPRGKLKTTLWLTIVSYKLTDGHQRFPLLRSFRFNWHSSSVQSSFTMTLLSLKEDRPTPKAVYNWRVYACAATASFAACMIGYDSAFIGTTLALPSFEAEFNFAQYTPAHLTLVQQNIVSVYQAGAFFGSLAAYVSSYFLGRRKSLLAFAALFMIGAGMMLGANGSRGLGLIIGGRVVAGFGVGGCSNMTPIYISELAPPAVRGRLVGLYELGWQIGGLVGFWITYGVNTTMAPSNTQWLIPFAVQLIPGGLLLIGAIFIPESPRWLFLKNKREEALKILCWMRQLDRDDKYIVEEVGFIDEDLERYRRDVGAGFWKPFLALKERKIQWRFLLGALLFIFQNGSGINAINYYSPTVFKSIGITGTNTGFLTTGIFGVVKTVLTLVWLLFLIDRMGRRNLLMVGAIGGSLCMWFIGAYIKIANPASKVGGNTTLSSGGIAAIFFFYLWTAFYTPSWNGTPWVINSEMFDQNTRSLGQANAAANNWFWNFIIARFTQQMFEAWGYGVYFFFASLMIISVVFVFFCIPETKALPLEAMDRLFKIKPTWKANKILLEELRAENEDFAQNTRGINWDSEKDIATEQVEGETTKV</sequence>
<dbReference type="GO" id="GO:0016020">
    <property type="term" value="C:membrane"/>
    <property type="evidence" value="ECO:0007669"/>
    <property type="project" value="UniProtKB-SubCell"/>
</dbReference>
<dbReference type="GeneID" id="29987113"/>
<protein>
    <recommendedName>
        <fullName evidence="9">Quinate transporter</fullName>
    </recommendedName>
</protein>
<evidence type="ECO:0000256" key="9">
    <source>
        <dbReference type="ARBA" id="ARBA00043213"/>
    </source>
</evidence>
<evidence type="ECO:0000256" key="8">
    <source>
        <dbReference type="ARBA" id="ARBA00023180"/>
    </source>
</evidence>
<feature type="transmembrane region" description="Helical" evidence="11">
    <location>
        <begin position="503"/>
        <end position="525"/>
    </location>
</feature>
<comment type="caution">
    <text evidence="13">The sequence shown here is derived from an EMBL/GenBank/DDBJ whole genome shotgun (WGS) entry which is preliminary data.</text>
</comment>
<dbReference type="Pfam" id="PF00083">
    <property type="entry name" value="Sugar_tr"/>
    <property type="match status" value="1"/>
</dbReference>
<gene>
    <name evidence="13" type="ORF">TGAM01_v206301</name>
</gene>
<feature type="transmembrane region" description="Helical" evidence="11">
    <location>
        <begin position="344"/>
        <end position="365"/>
    </location>
</feature>
<feature type="transmembrane region" description="Helical" evidence="11">
    <location>
        <begin position="474"/>
        <end position="496"/>
    </location>
</feature>
<keyword evidence="3" id="KW-0813">Transport</keyword>
<dbReference type="FunFam" id="1.20.1250.20:FF:000026">
    <property type="entry name" value="MFS quinate transporter QutD"/>
    <property type="match status" value="1"/>
</dbReference>
<dbReference type="InterPro" id="IPR005829">
    <property type="entry name" value="Sugar_transporter_CS"/>
</dbReference>
<evidence type="ECO:0000256" key="10">
    <source>
        <dbReference type="SAM" id="MobiDB-lite"/>
    </source>
</evidence>
<comment type="similarity">
    <text evidence="2">Belongs to the major facilitator superfamily. Sugar transporter (TC 2.A.1.1) family.</text>
</comment>
<feature type="compositionally biased region" description="Low complexity" evidence="10">
    <location>
        <begin position="73"/>
        <end position="88"/>
    </location>
</feature>
<proteinExistence type="inferred from homology"/>
<dbReference type="CDD" id="cd17356">
    <property type="entry name" value="MFS_HXT"/>
    <property type="match status" value="1"/>
</dbReference>
<accession>A0A2P4ZKG4</accession>
<dbReference type="RefSeq" id="XP_018659731.2">
    <property type="nucleotide sequence ID" value="XM_018807030.2"/>
</dbReference>
<evidence type="ECO:0000256" key="7">
    <source>
        <dbReference type="ARBA" id="ARBA00023136"/>
    </source>
</evidence>
<keyword evidence="8" id="KW-0325">Glycoprotein</keyword>
<dbReference type="InterPro" id="IPR005828">
    <property type="entry name" value="MFS_sugar_transport-like"/>
</dbReference>
<dbReference type="PROSITE" id="PS00216">
    <property type="entry name" value="SUGAR_TRANSPORT_1"/>
    <property type="match status" value="1"/>
</dbReference>
<dbReference type="SUPFAM" id="SSF103473">
    <property type="entry name" value="MFS general substrate transporter"/>
    <property type="match status" value="1"/>
</dbReference>
<dbReference type="InterPro" id="IPR020846">
    <property type="entry name" value="MFS_dom"/>
</dbReference>
<feature type="transmembrane region" description="Helical" evidence="11">
    <location>
        <begin position="274"/>
        <end position="299"/>
    </location>
</feature>
<reference evidence="13 14" key="1">
    <citation type="journal article" date="2016" name="Genome Announc.">
        <title>Draft Whole-Genome Sequence of Trichoderma gamsii T6085, a Promising Biocontrol Agent of Fusarium Head Blight on Wheat.</title>
        <authorList>
            <person name="Baroncelli R."/>
            <person name="Zapparata A."/>
            <person name="Piaggeschi G."/>
            <person name="Sarrocco S."/>
            <person name="Vannacci G."/>
        </authorList>
    </citation>
    <scope>NUCLEOTIDE SEQUENCE [LARGE SCALE GENOMIC DNA]</scope>
    <source>
        <strain evidence="13 14">T6085</strain>
    </source>
</reference>
<dbReference type="PANTHER" id="PTHR48022:SF34">
    <property type="entry name" value="MAJOR FACILITATOR SUPERFAMILY (MFS) PROFILE DOMAIN-CONTAINING PROTEIN-RELATED"/>
    <property type="match status" value="1"/>
</dbReference>
<keyword evidence="5" id="KW-0672">Quinate metabolism</keyword>
<dbReference type="PROSITE" id="PS00217">
    <property type="entry name" value="SUGAR_TRANSPORT_2"/>
    <property type="match status" value="1"/>
</dbReference>
<dbReference type="PROSITE" id="PS50850">
    <property type="entry name" value="MFS"/>
    <property type="match status" value="1"/>
</dbReference>
<feature type="transmembrane region" description="Helical" evidence="11">
    <location>
        <begin position="226"/>
        <end position="244"/>
    </location>
</feature>
<evidence type="ECO:0000256" key="5">
    <source>
        <dbReference type="ARBA" id="ARBA00022911"/>
    </source>
</evidence>
<name>A0A2P4ZKG4_9HYPO</name>
<evidence type="ECO:0000256" key="4">
    <source>
        <dbReference type="ARBA" id="ARBA00022692"/>
    </source>
</evidence>
<evidence type="ECO:0000256" key="2">
    <source>
        <dbReference type="ARBA" id="ARBA00010992"/>
    </source>
</evidence>
<feature type="domain" description="Major facilitator superfamily (MFS) profile" evidence="12">
    <location>
        <begin position="175"/>
        <end position="633"/>
    </location>
</feature>
<feature type="transmembrane region" description="Helical" evidence="11">
    <location>
        <begin position="605"/>
        <end position="627"/>
    </location>
</feature>
<evidence type="ECO:0000313" key="13">
    <source>
        <dbReference type="EMBL" id="PON24793.1"/>
    </source>
</evidence>
<keyword evidence="4 11" id="KW-0812">Transmembrane</keyword>
<dbReference type="InterPro" id="IPR036259">
    <property type="entry name" value="MFS_trans_sf"/>
</dbReference>
<evidence type="ECO:0000256" key="3">
    <source>
        <dbReference type="ARBA" id="ARBA00022448"/>
    </source>
</evidence>